<dbReference type="PROSITE" id="PS00455">
    <property type="entry name" value="AMP_BINDING"/>
    <property type="match status" value="1"/>
</dbReference>
<dbReference type="InterPro" id="IPR020845">
    <property type="entry name" value="AMP-binding_CS"/>
</dbReference>
<dbReference type="GO" id="GO:0005737">
    <property type="term" value="C:cytoplasm"/>
    <property type="evidence" value="ECO:0007669"/>
    <property type="project" value="TreeGrafter"/>
</dbReference>
<dbReference type="GO" id="GO:0031177">
    <property type="term" value="F:phosphopantetheine binding"/>
    <property type="evidence" value="ECO:0007669"/>
    <property type="project" value="TreeGrafter"/>
</dbReference>
<dbReference type="Proteomes" id="UP000053398">
    <property type="component" value="Unassembled WGS sequence"/>
</dbReference>
<dbReference type="InterPro" id="IPR000873">
    <property type="entry name" value="AMP-dep_synth/lig_dom"/>
</dbReference>
<dbReference type="PANTHER" id="PTHR45527:SF1">
    <property type="entry name" value="FATTY ACID SYNTHASE"/>
    <property type="match status" value="1"/>
</dbReference>
<dbReference type="EMBL" id="LMWP01000007">
    <property type="protein sequence ID" value="KUN31059.1"/>
    <property type="molecule type" value="Genomic_DNA"/>
</dbReference>
<dbReference type="InterPro" id="IPR025110">
    <property type="entry name" value="AMP-bd_C"/>
</dbReference>
<dbReference type="RefSeq" id="WP_059262390.1">
    <property type="nucleotide sequence ID" value="NZ_KQ948353.1"/>
</dbReference>
<feature type="domain" description="AMP-dependent synthetase/ligase" evidence="2">
    <location>
        <begin position="61"/>
        <end position="401"/>
    </location>
</feature>
<accession>A0A117QJ09</accession>
<dbReference type="Gene3D" id="3.30.300.30">
    <property type="match status" value="1"/>
</dbReference>
<comment type="caution">
    <text evidence="4">The sequence shown here is derived from an EMBL/GenBank/DDBJ whole genome shotgun (WGS) entry which is preliminary data.</text>
</comment>
<dbReference type="GO" id="GO:0044550">
    <property type="term" value="P:secondary metabolite biosynthetic process"/>
    <property type="evidence" value="ECO:0007669"/>
    <property type="project" value="TreeGrafter"/>
</dbReference>
<organism evidence="4 5">
    <name type="scientific">Streptomyces corchorusii</name>
    <name type="common">Streptomyces chibaensis</name>
    <dbReference type="NCBI Taxonomy" id="1903"/>
    <lineage>
        <taxon>Bacteria</taxon>
        <taxon>Bacillati</taxon>
        <taxon>Actinomycetota</taxon>
        <taxon>Actinomycetes</taxon>
        <taxon>Kitasatosporales</taxon>
        <taxon>Streptomycetaceae</taxon>
        <taxon>Streptomyces</taxon>
    </lineage>
</organism>
<name>A0A117QJ09_STRCK</name>
<dbReference type="PANTHER" id="PTHR45527">
    <property type="entry name" value="NONRIBOSOMAL PEPTIDE SYNTHETASE"/>
    <property type="match status" value="1"/>
</dbReference>
<dbReference type="Pfam" id="PF00501">
    <property type="entry name" value="AMP-binding"/>
    <property type="match status" value="1"/>
</dbReference>
<dbReference type="Gene3D" id="3.40.50.980">
    <property type="match status" value="2"/>
</dbReference>
<feature type="region of interest" description="Disordered" evidence="1">
    <location>
        <begin position="1"/>
        <end position="21"/>
    </location>
</feature>
<gene>
    <name evidence="4" type="ORF">AQJ11_07965</name>
</gene>
<dbReference type="InterPro" id="IPR045851">
    <property type="entry name" value="AMP-bd_C_sf"/>
</dbReference>
<evidence type="ECO:0000256" key="1">
    <source>
        <dbReference type="SAM" id="MobiDB-lite"/>
    </source>
</evidence>
<dbReference type="NCBIfam" id="TIGR01733">
    <property type="entry name" value="AA-adenyl-dom"/>
    <property type="match status" value="1"/>
</dbReference>
<dbReference type="Pfam" id="PF13193">
    <property type="entry name" value="AMP-binding_C"/>
    <property type="match status" value="1"/>
</dbReference>
<feature type="compositionally biased region" description="Pro residues" evidence="1">
    <location>
        <begin position="1"/>
        <end position="18"/>
    </location>
</feature>
<evidence type="ECO:0000259" key="3">
    <source>
        <dbReference type="Pfam" id="PF13193"/>
    </source>
</evidence>
<dbReference type="GO" id="GO:0043041">
    <property type="term" value="P:amino acid activation for nonribosomal peptide biosynthetic process"/>
    <property type="evidence" value="ECO:0007669"/>
    <property type="project" value="TreeGrafter"/>
</dbReference>
<dbReference type="Gene3D" id="2.30.38.10">
    <property type="entry name" value="Luciferase, Domain 3"/>
    <property type="match status" value="1"/>
</dbReference>
<keyword evidence="5" id="KW-1185">Reference proteome</keyword>
<feature type="domain" description="AMP-binding enzyme C-terminal" evidence="3">
    <location>
        <begin position="464"/>
        <end position="530"/>
    </location>
</feature>
<dbReference type="InterPro" id="IPR010071">
    <property type="entry name" value="AA_adenyl_dom"/>
</dbReference>
<evidence type="ECO:0000259" key="2">
    <source>
        <dbReference type="Pfam" id="PF00501"/>
    </source>
</evidence>
<dbReference type="CDD" id="cd12117">
    <property type="entry name" value="A_NRPS_Srf_like"/>
    <property type="match status" value="1"/>
</dbReference>
<reference evidence="4 5" key="1">
    <citation type="submission" date="2015-10" db="EMBL/GenBank/DDBJ databases">
        <title>Draft genome sequence of Streptomyces corchorusii DSM 40340, type strain for the species Streptomyces corchorusii.</title>
        <authorList>
            <person name="Ruckert C."/>
            <person name="Winkler A."/>
            <person name="Kalinowski J."/>
            <person name="Kampfer P."/>
            <person name="Glaeser S."/>
        </authorList>
    </citation>
    <scope>NUCLEOTIDE SEQUENCE [LARGE SCALE GENOMIC DNA]</scope>
    <source>
        <strain evidence="4 5">DSM 40340</strain>
    </source>
</reference>
<sequence>MPPSSRPPVPPGAAPPGGLPETARPIRITGSPAALAVHRDVNRTAVAYPRDRSVPELFGACATRWPDAPAVVHGGLTLTYRALDRRANALAWRLAEQGVRPGAVVGVCVARSPELIVTLLAVLKCGGAYLPVDAAWPDERLHQLLTGAECAWMVTDRESELDRRLSGCRVVAVTGDDPAGRDTGPAVAVPADALAYVNFTSGSTGRPKGVAIRHRAITRLVYGARYAPLDRTSRLLQLAPVTFDAATFEIWGALLHGGTCVLYPHDFVRLSRLGGELRRHRVTVLFLTTALFNTVLDEAPDALAEVGTLLTGGEPHSVRHLAAALDRFGPGRLVHVYGPTEATTFATYHRVDSISEDSAVVPIGRPIQNTRLYVVDGGELCAPGAVGEICLAGDGLAAGYLGMPEPTAEKFVDAVVDSVPERLYRTGDFGYLLPDGRLVFHGREDDQVKINGFRIELGEITHQLDRHPAVRRSYVTVTTRGEKALVAFVVPDAPVTEAELRAHLRARLPGYMVPHRIHTRDRLPLTPTGKTDRHALLATHEAAPRPC</sequence>
<evidence type="ECO:0000313" key="4">
    <source>
        <dbReference type="EMBL" id="KUN31059.1"/>
    </source>
</evidence>
<dbReference type="AlphaFoldDB" id="A0A117QJ09"/>
<evidence type="ECO:0000313" key="5">
    <source>
        <dbReference type="Proteomes" id="UP000053398"/>
    </source>
</evidence>
<dbReference type="SUPFAM" id="SSF56801">
    <property type="entry name" value="Acetyl-CoA synthetase-like"/>
    <property type="match status" value="1"/>
</dbReference>
<protein>
    <submittedName>
        <fullName evidence="4">Peptide synthetase</fullName>
    </submittedName>
</protein>
<dbReference type="FunFam" id="3.40.50.980:FF:000001">
    <property type="entry name" value="Non-ribosomal peptide synthetase"/>
    <property type="match status" value="1"/>
</dbReference>
<proteinExistence type="predicted"/>